<evidence type="ECO:0000259" key="8">
    <source>
        <dbReference type="Pfam" id="PF08281"/>
    </source>
</evidence>
<keyword evidence="3 6" id="KW-0731">Sigma factor</keyword>
<keyword evidence="4 6" id="KW-0238">DNA-binding</keyword>
<dbReference type="PROSITE" id="PS01063">
    <property type="entry name" value="SIGMA70_ECF"/>
    <property type="match status" value="1"/>
</dbReference>
<feature type="domain" description="RNA polymerase sigma factor 70 region 4 type 2" evidence="8">
    <location>
        <begin position="110"/>
        <end position="161"/>
    </location>
</feature>
<evidence type="ECO:0000256" key="4">
    <source>
        <dbReference type="ARBA" id="ARBA00023125"/>
    </source>
</evidence>
<sequence length="181" mass="20569">MPVEKSQWFRDEVHAHDAKLKSYLRGSFPTVDAEDVAQESYLRIWLASVAQPIKSAKAFLFTVARHLALDTLRHRKKSPMIAVPDLAALNVMDECRDAAEAAATSDEIALLAEALDSLSARCREIIILRKFQHLSQREVAARLGIAEGTVEEQVYRGIRRMEAFFVRRGVIKPWPDKRDNR</sequence>
<dbReference type="Pfam" id="PF04542">
    <property type="entry name" value="Sigma70_r2"/>
    <property type="match status" value="1"/>
</dbReference>
<feature type="domain" description="RNA polymerase sigma-70 region 2" evidence="7">
    <location>
        <begin position="15"/>
        <end position="77"/>
    </location>
</feature>
<accession>A0A178INL9</accession>
<dbReference type="STRING" id="1184151.AW736_06330"/>
<dbReference type="SUPFAM" id="SSF88659">
    <property type="entry name" value="Sigma3 and sigma4 domains of RNA polymerase sigma factors"/>
    <property type="match status" value="1"/>
</dbReference>
<dbReference type="Gene3D" id="1.10.10.10">
    <property type="entry name" value="Winged helix-like DNA-binding domain superfamily/Winged helix DNA-binding domain"/>
    <property type="match status" value="1"/>
</dbReference>
<dbReference type="PANTHER" id="PTHR43133">
    <property type="entry name" value="RNA POLYMERASE ECF-TYPE SIGMA FACTO"/>
    <property type="match status" value="1"/>
</dbReference>
<name>A0A178INL9_9BACT</name>
<dbReference type="NCBIfam" id="TIGR02937">
    <property type="entry name" value="sigma70-ECF"/>
    <property type="match status" value="1"/>
</dbReference>
<keyword evidence="5 6" id="KW-0804">Transcription</keyword>
<dbReference type="InterPro" id="IPR013249">
    <property type="entry name" value="RNA_pol_sigma70_r4_t2"/>
</dbReference>
<dbReference type="CDD" id="cd06171">
    <property type="entry name" value="Sigma70_r4"/>
    <property type="match status" value="1"/>
</dbReference>
<evidence type="ECO:0000313" key="10">
    <source>
        <dbReference type="Proteomes" id="UP000078486"/>
    </source>
</evidence>
<dbReference type="InterPro" id="IPR000838">
    <property type="entry name" value="RNA_pol_sigma70_ECF_CS"/>
</dbReference>
<comment type="similarity">
    <text evidence="1 6">Belongs to the sigma-70 factor family. ECF subfamily.</text>
</comment>
<dbReference type="Gene3D" id="1.10.1740.10">
    <property type="match status" value="1"/>
</dbReference>
<keyword evidence="10" id="KW-1185">Reference proteome</keyword>
<proteinExistence type="inferred from homology"/>
<dbReference type="GO" id="GO:0003677">
    <property type="term" value="F:DNA binding"/>
    <property type="evidence" value="ECO:0007669"/>
    <property type="project" value="UniProtKB-KW"/>
</dbReference>
<dbReference type="PANTHER" id="PTHR43133:SF8">
    <property type="entry name" value="RNA POLYMERASE SIGMA FACTOR HI_1459-RELATED"/>
    <property type="match status" value="1"/>
</dbReference>
<evidence type="ECO:0000256" key="1">
    <source>
        <dbReference type="ARBA" id="ARBA00010641"/>
    </source>
</evidence>
<dbReference type="InterPro" id="IPR013324">
    <property type="entry name" value="RNA_pol_sigma_r3/r4-like"/>
</dbReference>
<protein>
    <recommendedName>
        <fullName evidence="6">RNA polymerase sigma factor</fullName>
    </recommendedName>
</protein>
<reference evidence="9 10" key="1">
    <citation type="submission" date="2016-01" db="EMBL/GenBank/DDBJ databases">
        <title>High potential of lignocellulose degradation of a new Verrucomicrobia species.</title>
        <authorList>
            <person name="Wang Y."/>
            <person name="Shi Y."/>
            <person name="Qiu Z."/>
            <person name="Liu S."/>
            <person name="Yang H."/>
        </authorList>
    </citation>
    <scope>NUCLEOTIDE SEQUENCE [LARGE SCALE GENOMIC DNA]</scope>
    <source>
        <strain evidence="9 10">TSB47</strain>
    </source>
</reference>
<dbReference type="InterPro" id="IPR013325">
    <property type="entry name" value="RNA_pol_sigma_r2"/>
</dbReference>
<evidence type="ECO:0000256" key="6">
    <source>
        <dbReference type="RuleBase" id="RU000716"/>
    </source>
</evidence>
<dbReference type="Proteomes" id="UP000078486">
    <property type="component" value="Unassembled WGS sequence"/>
</dbReference>
<dbReference type="AlphaFoldDB" id="A0A178INL9"/>
<evidence type="ECO:0000256" key="3">
    <source>
        <dbReference type="ARBA" id="ARBA00023082"/>
    </source>
</evidence>
<evidence type="ECO:0000313" key="9">
    <source>
        <dbReference type="EMBL" id="OAM90799.1"/>
    </source>
</evidence>
<dbReference type="InterPro" id="IPR014284">
    <property type="entry name" value="RNA_pol_sigma-70_dom"/>
</dbReference>
<dbReference type="GO" id="GO:0006352">
    <property type="term" value="P:DNA-templated transcription initiation"/>
    <property type="evidence" value="ECO:0007669"/>
    <property type="project" value="InterPro"/>
</dbReference>
<dbReference type="InterPro" id="IPR007627">
    <property type="entry name" value="RNA_pol_sigma70_r2"/>
</dbReference>
<evidence type="ECO:0000256" key="2">
    <source>
        <dbReference type="ARBA" id="ARBA00023015"/>
    </source>
</evidence>
<keyword evidence="2 6" id="KW-0805">Transcription regulation</keyword>
<dbReference type="InterPro" id="IPR039425">
    <property type="entry name" value="RNA_pol_sigma-70-like"/>
</dbReference>
<dbReference type="Pfam" id="PF08281">
    <property type="entry name" value="Sigma70_r4_2"/>
    <property type="match status" value="1"/>
</dbReference>
<gene>
    <name evidence="9" type="ORF">AW736_06330</name>
</gene>
<dbReference type="InterPro" id="IPR036388">
    <property type="entry name" value="WH-like_DNA-bd_sf"/>
</dbReference>
<dbReference type="EMBL" id="LRRQ01000048">
    <property type="protein sequence ID" value="OAM90799.1"/>
    <property type="molecule type" value="Genomic_DNA"/>
</dbReference>
<evidence type="ECO:0000259" key="7">
    <source>
        <dbReference type="Pfam" id="PF04542"/>
    </source>
</evidence>
<organism evidence="9 10">
    <name type="scientific">Termitidicoccus mucosus</name>
    <dbReference type="NCBI Taxonomy" id="1184151"/>
    <lineage>
        <taxon>Bacteria</taxon>
        <taxon>Pseudomonadati</taxon>
        <taxon>Verrucomicrobiota</taxon>
        <taxon>Opitutia</taxon>
        <taxon>Opitutales</taxon>
        <taxon>Opitutaceae</taxon>
        <taxon>Termitidicoccus</taxon>
    </lineage>
</organism>
<dbReference type="SUPFAM" id="SSF88946">
    <property type="entry name" value="Sigma2 domain of RNA polymerase sigma factors"/>
    <property type="match status" value="1"/>
</dbReference>
<evidence type="ECO:0000256" key="5">
    <source>
        <dbReference type="ARBA" id="ARBA00023163"/>
    </source>
</evidence>
<comment type="caution">
    <text evidence="9">The sequence shown here is derived from an EMBL/GenBank/DDBJ whole genome shotgun (WGS) entry which is preliminary data.</text>
</comment>
<dbReference type="GO" id="GO:0016987">
    <property type="term" value="F:sigma factor activity"/>
    <property type="evidence" value="ECO:0007669"/>
    <property type="project" value="UniProtKB-KW"/>
</dbReference>